<reference evidence="9" key="1">
    <citation type="journal article" date="2010" name="Nat. Biotechnol.">
        <title>Draft genome sequence of the oilseed species Ricinus communis.</title>
        <authorList>
            <person name="Chan A.P."/>
            <person name="Crabtree J."/>
            <person name="Zhao Q."/>
            <person name="Lorenzi H."/>
            <person name="Orvis J."/>
            <person name="Puiu D."/>
            <person name="Melake-Berhan A."/>
            <person name="Jones K.M."/>
            <person name="Redman J."/>
            <person name="Chen G."/>
            <person name="Cahoon E.B."/>
            <person name="Gedil M."/>
            <person name="Stanke M."/>
            <person name="Haas B.J."/>
            <person name="Wortman J.R."/>
            <person name="Fraser-Liggett C.M."/>
            <person name="Ravel J."/>
            <person name="Rabinowicz P.D."/>
        </authorList>
    </citation>
    <scope>NUCLEOTIDE SEQUENCE [LARGE SCALE GENOMIC DNA]</scope>
    <source>
        <strain evidence="9">cv. Hale</strain>
    </source>
</reference>
<dbReference type="SMART" id="SM00184">
    <property type="entry name" value="RING"/>
    <property type="match status" value="1"/>
</dbReference>
<dbReference type="OrthoDB" id="21204at2759"/>
<evidence type="ECO:0000259" key="7">
    <source>
        <dbReference type="PROSITE" id="PS50089"/>
    </source>
</evidence>
<feature type="domain" description="RING-type" evidence="7">
    <location>
        <begin position="59"/>
        <end position="101"/>
    </location>
</feature>
<dbReference type="InParanoid" id="B9RKI4"/>
<organism evidence="8 9">
    <name type="scientific">Ricinus communis</name>
    <name type="common">Castor bean</name>
    <dbReference type="NCBI Taxonomy" id="3988"/>
    <lineage>
        <taxon>Eukaryota</taxon>
        <taxon>Viridiplantae</taxon>
        <taxon>Streptophyta</taxon>
        <taxon>Embryophyta</taxon>
        <taxon>Tracheophyta</taxon>
        <taxon>Spermatophyta</taxon>
        <taxon>Magnoliopsida</taxon>
        <taxon>eudicotyledons</taxon>
        <taxon>Gunneridae</taxon>
        <taxon>Pentapetalae</taxon>
        <taxon>rosids</taxon>
        <taxon>fabids</taxon>
        <taxon>Malpighiales</taxon>
        <taxon>Euphorbiaceae</taxon>
        <taxon>Acalyphoideae</taxon>
        <taxon>Acalypheae</taxon>
        <taxon>Ricinus</taxon>
    </lineage>
</organism>
<evidence type="ECO:0000256" key="2">
    <source>
        <dbReference type="ARBA" id="ARBA00012483"/>
    </source>
</evidence>
<dbReference type="PANTHER" id="PTHR15710:SF74">
    <property type="entry name" value="RING-TYPE E3 UBIQUITIN TRANSFERASE-RELATED"/>
    <property type="match status" value="1"/>
</dbReference>
<dbReference type="Gene3D" id="3.30.40.10">
    <property type="entry name" value="Zinc/RING finger domain, C3HC4 (zinc finger)"/>
    <property type="match status" value="1"/>
</dbReference>
<dbReference type="EMBL" id="EQ973784">
    <property type="protein sequence ID" value="EEF48182.1"/>
    <property type="molecule type" value="Genomic_DNA"/>
</dbReference>
<gene>
    <name evidence="8" type="ORF">RCOM_1049910</name>
</gene>
<dbReference type="EC" id="2.3.2.27" evidence="2"/>
<dbReference type="Proteomes" id="UP000008311">
    <property type="component" value="Unassembled WGS sequence"/>
</dbReference>
<name>B9RKI4_RICCO</name>
<dbReference type="GO" id="GO:0008270">
    <property type="term" value="F:zinc ion binding"/>
    <property type="evidence" value="ECO:0007669"/>
    <property type="project" value="UniProtKB-KW"/>
</dbReference>
<accession>B9RKI4</accession>
<evidence type="ECO:0000313" key="8">
    <source>
        <dbReference type="EMBL" id="EEF48182.1"/>
    </source>
</evidence>
<dbReference type="PROSITE" id="PS50089">
    <property type="entry name" value="ZF_RING_2"/>
    <property type="match status" value="1"/>
</dbReference>
<proteinExistence type="predicted"/>
<evidence type="ECO:0000256" key="4">
    <source>
        <dbReference type="ARBA" id="ARBA00022771"/>
    </source>
</evidence>
<dbReference type="AlphaFoldDB" id="B9RKI4"/>
<sequence length="109" mass="11539">MAAVSSNSNSTFSTCLIDVSFDMDEALALPPNFGHQISESDSLVADMPTVTSTDDHDVCSICMEGFQSPGVCGKQVPCGHVYHAPCISSWLSNCNSCPLCRFNISATGK</sequence>
<keyword evidence="3" id="KW-0479">Metal-binding</keyword>
<evidence type="ECO:0000256" key="1">
    <source>
        <dbReference type="ARBA" id="ARBA00000900"/>
    </source>
</evidence>
<dbReference type="InterPro" id="IPR001841">
    <property type="entry name" value="Znf_RING"/>
</dbReference>
<keyword evidence="9" id="KW-1185">Reference proteome</keyword>
<keyword evidence="5" id="KW-0862">Zinc</keyword>
<dbReference type="KEGG" id="rcu:8268294"/>
<dbReference type="Pfam" id="PF13639">
    <property type="entry name" value="zf-RING_2"/>
    <property type="match status" value="1"/>
</dbReference>
<dbReference type="eggNOG" id="KOG0800">
    <property type="taxonomic scope" value="Eukaryota"/>
</dbReference>
<comment type="catalytic activity">
    <reaction evidence="1">
        <text>S-ubiquitinyl-[E2 ubiquitin-conjugating enzyme]-L-cysteine + [acceptor protein]-L-lysine = [E2 ubiquitin-conjugating enzyme]-L-cysteine + N(6)-ubiquitinyl-[acceptor protein]-L-lysine.</text>
        <dbReference type="EC" id="2.3.2.27"/>
    </reaction>
</comment>
<dbReference type="InterPro" id="IPR013083">
    <property type="entry name" value="Znf_RING/FYVE/PHD"/>
</dbReference>
<keyword evidence="4 6" id="KW-0863">Zinc-finger</keyword>
<evidence type="ECO:0000256" key="6">
    <source>
        <dbReference type="PROSITE-ProRule" id="PRU00175"/>
    </source>
</evidence>
<evidence type="ECO:0000256" key="3">
    <source>
        <dbReference type="ARBA" id="ARBA00022723"/>
    </source>
</evidence>
<dbReference type="GO" id="GO:0061630">
    <property type="term" value="F:ubiquitin protein ligase activity"/>
    <property type="evidence" value="ECO:0007669"/>
    <property type="project" value="UniProtKB-EC"/>
</dbReference>
<dbReference type="OMA" id="PLCRCHI"/>
<dbReference type="SUPFAM" id="SSF57850">
    <property type="entry name" value="RING/U-box"/>
    <property type="match status" value="1"/>
</dbReference>
<protein>
    <recommendedName>
        <fullName evidence="2">RING-type E3 ubiquitin transferase</fullName>
        <ecNumber evidence="2">2.3.2.27</ecNumber>
    </recommendedName>
</protein>
<evidence type="ECO:0000313" key="9">
    <source>
        <dbReference type="Proteomes" id="UP000008311"/>
    </source>
</evidence>
<evidence type="ECO:0000256" key="5">
    <source>
        <dbReference type="ARBA" id="ARBA00022833"/>
    </source>
</evidence>
<dbReference type="PANTHER" id="PTHR15710">
    <property type="entry name" value="E3 UBIQUITIN-PROTEIN LIGASE PRAJA"/>
    <property type="match status" value="1"/>
</dbReference>